<evidence type="ECO:0008006" key="3">
    <source>
        <dbReference type="Google" id="ProtNLM"/>
    </source>
</evidence>
<dbReference type="AlphaFoldDB" id="A0A5E4PJA4"/>
<reference evidence="1 2" key="1">
    <citation type="submission" date="2019-08" db="EMBL/GenBank/DDBJ databases">
        <authorList>
            <person name="Guy L."/>
        </authorList>
    </citation>
    <scope>NUCLEOTIDE SEQUENCE [LARGE SCALE GENOMIC DNA]</scope>
    <source>
        <strain evidence="1 2">SGT-108</strain>
    </source>
</reference>
<evidence type="ECO:0000313" key="2">
    <source>
        <dbReference type="Proteomes" id="UP000324194"/>
    </source>
</evidence>
<sequence>MHGQSFLNEPSLTDSHTALKNLQKGIQYNASKKFEKAARILLPVYQFFSHYREECPETLAQAAYFLGCSLMELDEPRKACPYLLNAYRLYYHLCKQELHPDLTNLRILLINSAYDLTQCRMALNKTDEAATDLADLETLFQQILPPVPDDNLKLTLGNIYLLLAEYGASNAPKKLYYLKLAMELAPSLATDIKYGIVLMQTGEYASAAHHLTRLISNTAWSADTQSLLADALHHLGKCKLHLNSLDQAIVFLKKAAGIYHHLNDTLAEMSTNLGLALCYNKTDSIFASEALLERILVYVKKLDHASSLQAAFNIISDWCKTANLPEGYNLNAERMRQLSDLFIRQEQQLRSENSNGY</sequence>
<dbReference type="Proteomes" id="UP000324194">
    <property type="component" value="Chromosome 1"/>
</dbReference>
<gene>
    <name evidence="1" type="ORF">AQUSIP_18300</name>
</gene>
<dbReference type="KEGG" id="asip:AQUSIP_18300"/>
<proteinExistence type="predicted"/>
<keyword evidence="2" id="KW-1185">Reference proteome</keyword>
<name>A0A5E4PJA4_9COXI</name>
<dbReference type="SUPFAM" id="SSF48452">
    <property type="entry name" value="TPR-like"/>
    <property type="match status" value="1"/>
</dbReference>
<dbReference type="RefSeq" id="WP_148339832.1">
    <property type="nucleotide sequence ID" value="NZ_LR699119.1"/>
</dbReference>
<evidence type="ECO:0000313" key="1">
    <source>
        <dbReference type="EMBL" id="VVC76517.1"/>
    </source>
</evidence>
<organism evidence="1 2">
    <name type="scientific">Aquicella siphonis</name>
    <dbReference type="NCBI Taxonomy" id="254247"/>
    <lineage>
        <taxon>Bacteria</taxon>
        <taxon>Pseudomonadati</taxon>
        <taxon>Pseudomonadota</taxon>
        <taxon>Gammaproteobacteria</taxon>
        <taxon>Legionellales</taxon>
        <taxon>Coxiellaceae</taxon>
        <taxon>Aquicella</taxon>
    </lineage>
</organism>
<protein>
    <recommendedName>
        <fullName evidence="3">Tetratricopeptide repeat protein</fullName>
    </recommendedName>
</protein>
<accession>A0A5E4PJA4</accession>
<dbReference type="EMBL" id="LR699119">
    <property type="protein sequence ID" value="VVC76517.1"/>
    <property type="molecule type" value="Genomic_DNA"/>
</dbReference>
<dbReference type="InterPro" id="IPR011990">
    <property type="entry name" value="TPR-like_helical_dom_sf"/>
</dbReference>
<dbReference type="Gene3D" id="1.25.40.10">
    <property type="entry name" value="Tetratricopeptide repeat domain"/>
    <property type="match status" value="1"/>
</dbReference>